<comment type="caution">
    <text evidence="1">The sequence shown here is derived from an EMBL/GenBank/DDBJ whole genome shotgun (WGS) entry which is preliminary data.</text>
</comment>
<dbReference type="STRING" id="1280950.HJO_09369"/>
<protein>
    <submittedName>
        <fullName evidence="1">Putative flagellar protein</fullName>
    </submittedName>
</protein>
<dbReference type="eggNOG" id="ENOG502ZBJH">
    <property type="taxonomic scope" value="Bacteria"/>
</dbReference>
<dbReference type="InterPro" id="IPR010626">
    <property type="entry name" value="DUF1217"/>
</dbReference>
<accession>A0A059FNK9</accession>
<dbReference type="Gene3D" id="1.10.3700.10">
    <property type="entry name" value="AGR C 984p-like"/>
    <property type="match status" value="1"/>
</dbReference>
<evidence type="ECO:0000313" key="2">
    <source>
        <dbReference type="Proteomes" id="UP000025171"/>
    </source>
</evidence>
<dbReference type="SUPFAM" id="SSF158837">
    <property type="entry name" value="AGR C 984p-like"/>
    <property type="match status" value="1"/>
</dbReference>
<reference evidence="1 2" key="1">
    <citation type="journal article" date="2014" name="Antonie Van Leeuwenhoek">
        <title>Hyphomonas beringensis sp. nov. and Hyphomonas chukchiensis sp. nov., isolated from surface seawater of the Bering Sea and Chukchi Sea.</title>
        <authorList>
            <person name="Li C."/>
            <person name="Lai Q."/>
            <person name="Li G."/>
            <person name="Dong C."/>
            <person name="Wang J."/>
            <person name="Liao Y."/>
            <person name="Shao Z."/>
        </authorList>
    </citation>
    <scope>NUCLEOTIDE SEQUENCE [LARGE SCALE GENOMIC DNA]</scope>
    <source>
        <strain evidence="1 2">MHS-2</strain>
    </source>
</reference>
<sequence length="277" mass="30508">MFQPVIPLTGNSGWKFLEATYDRQLESHSKSPQVRLDRDYLTEKFSEPVAVEDLLKDKRLLRVALTAFDLGGEEWKGGFIRKVLEEVVDPESSFLARLNNPKYTQFAEALAPKDGVISLTPANLAKMATDFETASFESAVGEVDDDMRLSLNYKSEIGTILGNGSSDNAILYRMLGDVPMRTVLEGAMNLPSDIRNLPIERQAEILKGRLQSTLGIQKLTDLKSPEMVEKVIQRYHAMQAISQSINATSPGAAALTLLNNAVGFGAQASQNLFLSIL</sequence>
<evidence type="ECO:0000313" key="1">
    <source>
        <dbReference type="EMBL" id="KCZ92234.1"/>
    </source>
</evidence>
<keyword evidence="1" id="KW-0969">Cilium</keyword>
<dbReference type="AlphaFoldDB" id="A0A059FNK9"/>
<name>A0A059FNK9_9PROT</name>
<dbReference type="EMBL" id="ARYK01000004">
    <property type="protein sequence ID" value="KCZ92234.1"/>
    <property type="molecule type" value="Genomic_DNA"/>
</dbReference>
<dbReference type="PATRIC" id="fig|1280950.3.peg.1875"/>
<dbReference type="OrthoDB" id="7824597at2"/>
<dbReference type="Pfam" id="PF06748">
    <property type="entry name" value="DUF1217"/>
    <property type="match status" value="1"/>
</dbReference>
<dbReference type="RefSeq" id="WP_035616476.1">
    <property type="nucleotide sequence ID" value="NZ_ARYK01000004.1"/>
</dbReference>
<proteinExistence type="predicted"/>
<keyword evidence="2" id="KW-1185">Reference proteome</keyword>
<keyword evidence="1" id="KW-0282">Flagellum</keyword>
<keyword evidence="1" id="KW-0966">Cell projection</keyword>
<organism evidence="1 2">
    <name type="scientific">Hyphomonas johnsonii MHS-2</name>
    <dbReference type="NCBI Taxonomy" id="1280950"/>
    <lineage>
        <taxon>Bacteria</taxon>
        <taxon>Pseudomonadati</taxon>
        <taxon>Pseudomonadota</taxon>
        <taxon>Alphaproteobacteria</taxon>
        <taxon>Hyphomonadales</taxon>
        <taxon>Hyphomonadaceae</taxon>
        <taxon>Hyphomonas</taxon>
    </lineage>
</organism>
<gene>
    <name evidence="1" type="ORF">HJO_09369</name>
</gene>
<dbReference type="Proteomes" id="UP000025171">
    <property type="component" value="Unassembled WGS sequence"/>
</dbReference>
<dbReference type="InterPro" id="IPR023157">
    <property type="entry name" value="AGR-C-984p-like_sf"/>
</dbReference>